<dbReference type="Pfam" id="PF23936">
    <property type="entry name" value="HB_ELP1"/>
    <property type="match status" value="1"/>
</dbReference>
<accession>A0A392QEP8</accession>
<feature type="domain" description="ELP1 three-helical bundle" evidence="2">
    <location>
        <begin position="7"/>
        <end position="86"/>
    </location>
</feature>
<feature type="non-terminal residue" evidence="3">
    <location>
        <position position="1"/>
    </location>
</feature>
<comment type="caution">
    <text evidence="3">The sequence shown here is derived from an EMBL/GenBank/DDBJ whole genome shotgun (WGS) entry which is preliminary data.</text>
</comment>
<protein>
    <submittedName>
        <fullName evidence="3">Elongator complex protein 1-like</fullName>
    </submittedName>
</protein>
<evidence type="ECO:0000313" key="4">
    <source>
        <dbReference type="Proteomes" id="UP000265520"/>
    </source>
</evidence>
<name>A0A392QEP8_9FABA</name>
<feature type="compositionally biased region" description="Low complexity" evidence="1">
    <location>
        <begin position="9"/>
        <end position="20"/>
    </location>
</feature>
<dbReference type="PANTHER" id="PTHR12747">
    <property type="entry name" value="ELONGATOR COMPLEX PROTEIN 1"/>
    <property type="match status" value="1"/>
</dbReference>
<dbReference type="GO" id="GO:0033588">
    <property type="term" value="C:elongator holoenzyme complex"/>
    <property type="evidence" value="ECO:0007669"/>
    <property type="project" value="InterPro"/>
</dbReference>
<dbReference type="InterPro" id="IPR056169">
    <property type="entry name" value="HB_ELP1"/>
</dbReference>
<dbReference type="GO" id="GO:0002926">
    <property type="term" value="P:tRNA wobble base 5-methoxycarbonylmethyl-2-thiouridinylation"/>
    <property type="evidence" value="ECO:0007669"/>
    <property type="project" value="TreeGrafter"/>
</dbReference>
<reference evidence="3 4" key="1">
    <citation type="journal article" date="2018" name="Front. Plant Sci.">
        <title>Red Clover (Trifolium pratense) and Zigzag Clover (T. medium) - A Picture of Genomic Similarities and Differences.</title>
        <authorList>
            <person name="Dluhosova J."/>
            <person name="Istvanek J."/>
            <person name="Nedelnik J."/>
            <person name="Repkova J."/>
        </authorList>
    </citation>
    <scope>NUCLEOTIDE SEQUENCE [LARGE SCALE GENOMIC DNA]</scope>
    <source>
        <strain evidence="4">cv. 10/8</strain>
        <tissue evidence="3">Leaf</tissue>
    </source>
</reference>
<evidence type="ECO:0000259" key="2">
    <source>
        <dbReference type="Pfam" id="PF23936"/>
    </source>
</evidence>
<proteinExistence type="predicted"/>
<evidence type="ECO:0000313" key="3">
    <source>
        <dbReference type="EMBL" id="MCI22644.1"/>
    </source>
</evidence>
<dbReference type="InterPro" id="IPR006849">
    <property type="entry name" value="Elp1"/>
</dbReference>
<dbReference type="GO" id="GO:0005829">
    <property type="term" value="C:cytosol"/>
    <property type="evidence" value="ECO:0007669"/>
    <property type="project" value="TreeGrafter"/>
</dbReference>
<feature type="compositionally biased region" description="Basic residues" evidence="1">
    <location>
        <begin position="24"/>
        <end position="34"/>
    </location>
</feature>
<dbReference type="UniPathway" id="UPA00988"/>
<organism evidence="3 4">
    <name type="scientific">Trifolium medium</name>
    <dbReference type="NCBI Taxonomy" id="97028"/>
    <lineage>
        <taxon>Eukaryota</taxon>
        <taxon>Viridiplantae</taxon>
        <taxon>Streptophyta</taxon>
        <taxon>Embryophyta</taxon>
        <taxon>Tracheophyta</taxon>
        <taxon>Spermatophyta</taxon>
        <taxon>Magnoliopsida</taxon>
        <taxon>eudicotyledons</taxon>
        <taxon>Gunneridae</taxon>
        <taxon>Pentapetalae</taxon>
        <taxon>rosids</taxon>
        <taxon>fabids</taxon>
        <taxon>Fabales</taxon>
        <taxon>Fabaceae</taxon>
        <taxon>Papilionoideae</taxon>
        <taxon>50 kb inversion clade</taxon>
        <taxon>NPAAA clade</taxon>
        <taxon>Hologalegina</taxon>
        <taxon>IRL clade</taxon>
        <taxon>Trifolieae</taxon>
        <taxon>Trifolium</taxon>
    </lineage>
</organism>
<dbReference type="EMBL" id="LXQA010131583">
    <property type="protein sequence ID" value="MCI22644.1"/>
    <property type="molecule type" value="Genomic_DNA"/>
</dbReference>
<dbReference type="AlphaFoldDB" id="A0A392QEP8"/>
<keyword evidence="4" id="KW-1185">Reference proteome</keyword>
<feature type="region of interest" description="Disordered" evidence="1">
    <location>
        <begin position="1"/>
        <end position="39"/>
    </location>
</feature>
<sequence>DFINRTRKSSAASTLSTATTRAREARRQRKRGKIRPGSADEELALMDHLKGMSLRVEARRELKSLLVALMMFGEGETARKLQQMGENFQLSQMAAVRLAEDTISNDTINEYAHTLEQYTRKVRDEMNNSEALSWRIKVFLTYE</sequence>
<evidence type="ECO:0000256" key="1">
    <source>
        <dbReference type="SAM" id="MobiDB-lite"/>
    </source>
</evidence>
<dbReference type="GO" id="GO:0000049">
    <property type="term" value="F:tRNA binding"/>
    <property type="evidence" value="ECO:0007669"/>
    <property type="project" value="TreeGrafter"/>
</dbReference>
<dbReference type="Proteomes" id="UP000265520">
    <property type="component" value="Unassembled WGS sequence"/>
</dbReference>
<dbReference type="PANTHER" id="PTHR12747:SF0">
    <property type="entry name" value="ELONGATOR COMPLEX PROTEIN 1"/>
    <property type="match status" value="1"/>
</dbReference>